<sequence length="71" mass="7923">MKKLLSIVLLLALTVPFAISQQGPLPGQTGKSFCRDEKGRCKIDKKANGDYTSKERAECKLFKLNCKILHT</sequence>
<dbReference type="AlphaFoldDB" id="A0A1E5T6Z5"/>
<reference evidence="2 3" key="1">
    <citation type="submission" date="2016-08" db="EMBL/GenBank/DDBJ databases">
        <title>Draft genome of Fabibacter sp. strain SK-8.</title>
        <authorList>
            <person name="Wong S.-K."/>
            <person name="Hamasaki K."/>
            <person name="Yoshizawa S."/>
        </authorList>
    </citation>
    <scope>NUCLEOTIDE SEQUENCE [LARGE SCALE GENOMIC DNA]</scope>
    <source>
        <strain evidence="2 3">SK-8</strain>
    </source>
</reference>
<evidence type="ECO:0000256" key="1">
    <source>
        <dbReference type="SAM" id="SignalP"/>
    </source>
</evidence>
<comment type="caution">
    <text evidence="2">The sequence shown here is derived from an EMBL/GenBank/DDBJ whole genome shotgun (WGS) entry which is preliminary data.</text>
</comment>
<dbReference type="Proteomes" id="UP000095552">
    <property type="component" value="Unassembled WGS sequence"/>
</dbReference>
<proteinExistence type="predicted"/>
<evidence type="ECO:0008006" key="4">
    <source>
        <dbReference type="Google" id="ProtNLM"/>
    </source>
</evidence>
<keyword evidence="3" id="KW-1185">Reference proteome</keyword>
<name>A0A1E5T6Z5_9BACT</name>
<dbReference type="RefSeq" id="WP_069834430.1">
    <property type="nucleotide sequence ID" value="NZ_MDGQ01000003.1"/>
</dbReference>
<feature type="chain" id="PRO_5009186076" description="Kazal-like domain-containing protein" evidence="1">
    <location>
        <begin position="21"/>
        <end position="71"/>
    </location>
</feature>
<gene>
    <name evidence="2" type="ORF">BFP71_05525</name>
</gene>
<keyword evidence="1" id="KW-0732">Signal</keyword>
<dbReference type="STRING" id="1563681.BFP71_05525"/>
<evidence type="ECO:0000313" key="2">
    <source>
        <dbReference type="EMBL" id="OEK07118.1"/>
    </source>
</evidence>
<dbReference type="EMBL" id="MDGQ01000003">
    <property type="protein sequence ID" value="OEK07118.1"/>
    <property type="molecule type" value="Genomic_DNA"/>
</dbReference>
<evidence type="ECO:0000313" key="3">
    <source>
        <dbReference type="Proteomes" id="UP000095552"/>
    </source>
</evidence>
<accession>A0A1E5T6Z5</accession>
<organism evidence="2 3">
    <name type="scientific">Roseivirga misakiensis</name>
    <dbReference type="NCBI Taxonomy" id="1563681"/>
    <lineage>
        <taxon>Bacteria</taxon>
        <taxon>Pseudomonadati</taxon>
        <taxon>Bacteroidota</taxon>
        <taxon>Cytophagia</taxon>
        <taxon>Cytophagales</taxon>
        <taxon>Roseivirgaceae</taxon>
        <taxon>Roseivirga</taxon>
    </lineage>
</organism>
<feature type="signal peptide" evidence="1">
    <location>
        <begin position="1"/>
        <end position="20"/>
    </location>
</feature>
<protein>
    <recommendedName>
        <fullName evidence="4">Kazal-like domain-containing protein</fullName>
    </recommendedName>
</protein>